<evidence type="ECO:0000256" key="3">
    <source>
        <dbReference type="ARBA" id="ARBA00022679"/>
    </source>
</evidence>
<dbReference type="CDD" id="cd06853">
    <property type="entry name" value="GT_WecA_like"/>
    <property type="match status" value="1"/>
</dbReference>
<evidence type="ECO:0000256" key="2">
    <source>
        <dbReference type="ARBA" id="ARBA00022475"/>
    </source>
</evidence>
<dbReference type="RefSeq" id="WP_214296687.1">
    <property type="nucleotide sequence ID" value="NZ_JAHDYS010000003.1"/>
</dbReference>
<comment type="caution">
    <text evidence="8">The sequence shown here is derived from an EMBL/GenBank/DDBJ whole genome shotgun (WGS) entry which is preliminary data.</text>
</comment>
<dbReference type="GO" id="GO:0016740">
    <property type="term" value="F:transferase activity"/>
    <property type="evidence" value="ECO:0007669"/>
    <property type="project" value="UniProtKB-KW"/>
</dbReference>
<dbReference type="EMBL" id="JAHDYS010000003">
    <property type="protein sequence ID" value="MBT1070976.1"/>
    <property type="molecule type" value="Genomic_DNA"/>
</dbReference>
<accession>A0ABS5U5P0</accession>
<dbReference type="InterPro" id="IPR018480">
    <property type="entry name" value="PNAcMuramoyl-5peptid_Trfase_CS"/>
</dbReference>
<evidence type="ECO:0000313" key="9">
    <source>
        <dbReference type="Proteomes" id="UP000784128"/>
    </source>
</evidence>
<dbReference type="PANTHER" id="PTHR22926:SF3">
    <property type="entry name" value="UNDECAPRENYL-PHOSPHATE ALPHA-N-ACETYLGLUCOSAMINYL 1-PHOSPHATE TRANSFERASE"/>
    <property type="match status" value="1"/>
</dbReference>
<feature type="transmembrane region" description="Helical" evidence="7">
    <location>
        <begin position="102"/>
        <end position="120"/>
    </location>
</feature>
<name>A0ABS5U5P0_9BACT</name>
<feature type="transmembrane region" description="Helical" evidence="7">
    <location>
        <begin position="73"/>
        <end position="90"/>
    </location>
</feature>
<keyword evidence="6 7" id="KW-0472">Membrane</keyword>
<feature type="transmembrane region" description="Helical" evidence="7">
    <location>
        <begin position="49"/>
        <end position="67"/>
    </location>
</feature>
<dbReference type="Pfam" id="PF00953">
    <property type="entry name" value="Glycos_transf_4"/>
    <property type="match status" value="1"/>
</dbReference>
<dbReference type="InterPro" id="IPR000715">
    <property type="entry name" value="Glycosyl_transferase_4"/>
</dbReference>
<keyword evidence="5 7" id="KW-1133">Transmembrane helix</keyword>
<evidence type="ECO:0000256" key="7">
    <source>
        <dbReference type="SAM" id="Phobius"/>
    </source>
</evidence>
<organism evidence="8 9">
    <name type="scientific">Pelotalea chapellei</name>
    <dbReference type="NCBI Taxonomy" id="44671"/>
    <lineage>
        <taxon>Bacteria</taxon>
        <taxon>Pseudomonadati</taxon>
        <taxon>Thermodesulfobacteriota</taxon>
        <taxon>Desulfuromonadia</taxon>
        <taxon>Geobacterales</taxon>
        <taxon>Geobacteraceae</taxon>
        <taxon>Pelotalea</taxon>
    </lineage>
</organism>
<evidence type="ECO:0000313" key="8">
    <source>
        <dbReference type="EMBL" id="MBT1070976.1"/>
    </source>
</evidence>
<keyword evidence="4 7" id="KW-0812">Transmembrane</keyword>
<sequence length="358" mass="38158">MPTIKLCHVLLTSLSISLLVLPHIYSLAEKIGGVDLPDNHRKVHKSATPRLGGIAIVAAMMISLTFFCSTRPLYQGFLAGSVIIFLIGFIDDMKQLTSRQKLVGQIMGVTTGVVLGNNYLTSLGDLLGLGEITFPPIVGIPLTVICIVGVVNAINMIDGLDGLAGGIAAIASIAFALLAFSSGNTQVLKISVALLGAVLGFLTHNSYPARLFMGDAGSNLIGFTLGMLAVALPSTDKISPVAPLIILAVPILDTLYVMISRMHKQKGIMSADRAHLHHRLLDLGLSHKSTVRVIHVCSAFMAAIAVIAYNASDYSLMAFIFFGTILFYGGLYMVTRYFSLRATVIAEECPEPSLSTRN</sequence>
<feature type="transmembrane region" description="Helical" evidence="7">
    <location>
        <begin position="163"/>
        <end position="181"/>
    </location>
</feature>
<feature type="transmembrane region" description="Helical" evidence="7">
    <location>
        <begin position="289"/>
        <end position="309"/>
    </location>
</feature>
<keyword evidence="2" id="KW-1003">Cell membrane</keyword>
<feature type="transmembrane region" description="Helical" evidence="7">
    <location>
        <begin position="132"/>
        <end position="151"/>
    </location>
</feature>
<evidence type="ECO:0000256" key="5">
    <source>
        <dbReference type="ARBA" id="ARBA00022989"/>
    </source>
</evidence>
<feature type="transmembrane region" description="Helical" evidence="7">
    <location>
        <begin position="216"/>
        <end position="235"/>
    </location>
</feature>
<dbReference type="Proteomes" id="UP000784128">
    <property type="component" value="Unassembled WGS sequence"/>
</dbReference>
<reference evidence="8 9" key="1">
    <citation type="submission" date="2021-05" db="EMBL/GenBank/DDBJ databases">
        <title>The draft genome of Geobacter chapellei DSM 13688.</title>
        <authorList>
            <person name="Xu Z."/>
            <person name="Masuda Y."/>
            <person name="Itoh H."/>
            <person name="Senoo K."/>
        </authorList>
    </citation>
    <scope>NUCLEOTIDE SEQUENCE [LARGE SCALE GENOMIC DNA]</scope>
    <source>
        <strain evidence="8 9">DSM 13688</strain>
    </source>
</reference>
<keyword evidence="9" id="KW-1185">Reference proteome</keyword>
<proteinExistence type="predicted"/>
<feature type="transmembrane region" description="Helical" evidence="7">
    <location>
        <begin position="241"/>
        <end position="259"/>
    </location>
</feature>
<dbReference type="PROSITE" id="PS01348">
    <property type="entry name" value="MRAY_2"/>
    <property type="match status" value="1"/>
</dbReference>
<dbReference type="PANTHER" id="PTHR22926">
    <property type="entry name" value="PHOSPHO-N-ACETYLMURAMOYL-PENTAPEPTIDE-TRANSFERASE"/>
    <property type="match status" value="1"/>
</dbReference>
<comment type="subcellular location">
    <subcellularLocation>
        <location evidence="1">Cell membrane</location>
        <topology evidence="1">Multi-pass membrane protein</topology>
    </subcellularLocation>
</comment>
<feature type="transmembrane region" description="Helical" evidence="7">
    <location>
        <begin position="187"/>
        <end position="204"/>
    </location>
</feature>
<evidence type="ECO:0000256" key="6">
    <source>
        <dbReference type="ARBA" id="ARBA00023136"/>
    </source>
</evidence>
<keyword evidence="3 8" id="KW-0808">Transferase</keyword>
<protein>
    <submittedName>
        <fullName evidence="8">Undecaprenyl/decaprenyl-phosphate alpha-N-acetylglucosaminyl 1-phosphate transferase</fullName>
    </submittedName>
</protein>
<evidence type="ECO:0000256" key="4">
    <source>
        <dbReference type="ARBA" id="ARBA00022692"/>
    </source>
</evidence>
<gene>
    <name evidence="8" type="ORF">KJB30_04205</name>
</gene>
<evidence type="ECO:0000256" key="1">
    <source>
        <dbReference type="ARBA" id="ARBA00004651"/>
    </source>
</evidence>
<feature type="transmembrane region" description="Helical" evidence="7">
    <location>
        <begin position="315"/>
        <end position="334"/>
    </location>
</feature>